<dbReference type="CDD" id="cd07938">
    <property type="entry name" value="DRE_TIM_HMGL"/>
    <property type="match status" value="1"/>
</dbReference>
<keyword evidence="2 5" id="KW-0808">Transferase</keyword>
<dbReference type="GO" id="GO:0046912">
    <property type="term" value="F:acyltransferase activity, acyl groups converted into alkyl on transfer"/>
    <property type="evidence" value="ECO:0007669"/>
    <property type="project" value="InterPro"/>
</dbReference>
<organism evidence="7 8">
    <name type="scientific">Alicyclobacillus ferrooxydans</name>
    <dbReference type="NCBI Taxonomy" id="471514"/>
    <lineage>
        <taxon>Bacteria</taxon>
        <taxon>Bacillati</taxon>
        <taxon>Bacillota</taxon>
        <taxon>Bacilli</taxon>
        <taxon>Bacillales</taxon>
        <taxon>Alicyclobacillaceae</taxon>
        <taxon>Alicyclobacillus</taxon>
    </lineage>
</organism>
<comment type="caution">
    <text evidence="7">The sequence shown here is derived from an EMBL/GenBank/DDBJ whole genome shotgun (WGS) entry which is preliminary data.</text>
</comment>
<keyword evidence="8" id="KW-1185">Reference proteome</keyword>
<name>A0A0P9D706_9BACL</name>
<dbReference type="PANTHER" id="PTHR42738">
    <property type="entry name" value="HYDROXYMETHYLGLUTARYL-COA LYASE"/>
    <property type="match status" value="1"/>
</dbReference>
<dbReference type="STRING" id="471514.AN477_03870"/>
<keyword evidence="3" id="KW-0479">Metal-binding</keyword>
<evidence type="ECO:0000259" key="6">
    <source>
        <dbReference type="PROSITE" id="PS50991"/>
    </source>
</evidence>
<evidence type="ECO:0000313" key="8">
    <source>
        <dbReference type="Proteomes" id="UP000050482"/>
    </source>
</evidence>
<evidence type="ECO:0000256" key="2">
    <source>
        <dbReference type="ARBA" id="ARBA00022679"/>
    </source>
</evidence>
<proteinExistence type="inferred from homology"/>
<evidence type="ECO:0000256" key="1">
    <source>
        <dbReference type="ARBA" id="ARBA00009405"/>
    </source>
</evidence>
<dbReference type="PATRIC" id="fig|471514.4.peg.644"/>
<dbReference type="GO" id="GO:0046872">
    <property type="term" value="F:metal ion binding"/>
    <property type="evidence" value="ECO:0007669"/>
    <property type="project" value="UniProtKB-KW"/>
</dbReference>
<dbReference type="GO" id="GO:0006552">
    <property type="term" value="P:L-leucine catabolic process"/>
    <property type="evidence" value="ECO:0007669"/>
    <property type="project" value="TreeGrafter"/>
</dbReference>
<dbReference type="PROSITE" id="PS00815">
    <property type="entry name" value="AIPM_HOMOCIT_SYNTH_1"/>
    <property type="match status" value="1"/>
</dbReference>
<dbReference type="Pfam" id="PF00682">
    <property type="entry name" value="HMGL-like"/>
    <property type="match status" value="1"/>
</dbReference>
<reference evidence="7 8" key="1">
    <citation type="submission" date="2015-09" db="EMBL/GenBank/DDBJ databases">
        <title>Draft genome sequence of Alicyclobacillus ferrooxydans DSM 22381.</title>
        <authorList>
            <person name="Hemp J."/>
        </authorList>
    </citation>
    <scope>NUCLEOTIDE SEQUENCE [LARGE SCALE GENOMIC DNA]</scope>
    <source>
        <strain evidence="7 8">TC-34</strain>
    </source>
</reference>
<dbReference type="Proteomes" id="UP000050482">
    <property type="component" value="Unassembled WGS sequence"/>
</dbReference>
<dbReference type="PANTHER" id="PTHR42738:SF7">
    <property type="entry name" value="HYDROXYMETHYLGLUTARYL-COA LYASE"/>
    <property type="match status" value="1"/>
</dbReference>
<dbReference type="GO" id="GO:0004419">
    <property type="term" value="F:hydroxymethylglutaryl-CoA lyase activity"/>
    <property type="evidence" value="ECO:0007669"/>
    <property type="project" value="TreeGrafter"/>
</dbReference>
<dbReference type="InterPro" id="IPR000891">
    <property type="entry name" value="PYR_CT"/>
</dbReference>
<keyword evidence="4" id="KW-0456">Lyase</keyword>
<dbReference type="InterPro" id="IPR002034">
    <property type="entry name" value="AIPM/Hcit_synth_CS"/>
</dbReference>
<dbReference type="InterPro" id="IPR043594">
    <property type="entry name" value="HMGL"/>
</dbReference>
<dbReference type="PROSITE" id="PS50991">
    <property type="entry name" value="PYR_CT"/>
    <property type="match status" value="1"/>
</dbReference>
<comment type="similarity">
    <text evidence="1">Belongs to the HMG-CoA lyase family.</text>
</comment>
<comment type="similarity">
    <text evidence="5">Belongs to the alpha-IPM synthase/homocitrate synthase family.</text>
</comment>
<gene>
    <name evidence="7" type="ORF">AN477_03870</name>
</gene>
<evidence type="ECO:0000256" key="5">
    <source>
        <dbReference type="RuleBase" id="RU003523"/>
    </source>
</evidence>
<dbReference type="NCBIfam" id="NF004283">
    <property type="entry name" value="PRK05692.1"/>
    <property type="match status" value="1"/>
</dbReference>
<evidence type="ECO:0000256" key="3">
    <source>
        <dbReference type="ARBA" id="ARBA00022723"/>
    </source>
</evidence>
<dbReference type="EMBL" id="LJCO01000014">
    <property type="protein sequence ID" value="KPV45131.1"/>
    <property type="molecule type" value="Genomic_DNA"/>
</dbReference>
<evidence type="ECO:0000313" key="7">
    <source>
        <dbReference type="EMBL" id="KPV45131.1"/>
    </source>
</evidence>
<sequence>MQFPKHVELRDVTLRDGLQNESVFVPTEEKLRLVSELVQAGFKSLEVTSFVRSDRIPPLRDADEFCKLLPELEGIEYRALVPNQTGLSRLLETPVRTAVVFLSASTAHNEENVQRTTDESLAIVTDVAHRAQSHGVKVVGAIATSFVCPFIGEVPFEEVRRVAAKLVEAGVSELSIADTIGRATPRMVYERCEALKLLFPDVRLALHLHDPRGYGLANVYAGIQAGVYDFDVAQAGLGGCPYAPLAPGNLRASLVQAFLEDQHIDTALDAERLVQLDASFQKAVREGQPLSSHS</sequence>
<dbReference type="InterPro" id="IPR013785">
    <property type="entry name" value="Aldolase_TIM"/>
</dbReference>
<evidence type="ECO:0000256" key="4">
    <source>
        <dbReference type="ARBA" id="ARBA00023239"/>
    </source>
</evidence>
<feature type="domain" description="Pyruvate carboxyltransferase" evidence="6">
    <location>
        <begin position="7"/>
        <end position="274"/>
    </location>
</feature>
<dbReference type="GO" id="GO:0046951">
    <property type="term" value="P:ketone body biosynthetic process"/>
    <property type="evidence" value="ECO:0007669"/>
    <property type="project" value="TreeGrafter"/>
</dbReference>
<dbReference type="AlphaFoldDB" id="A0A0P9D706"/>
<dbReference type="Gene3D" id="3.20.20.70">
    <property type="entry name" value="Aldolase class I"/>
    <property type="match status" value="1"/>
</dbReference>
<dbReference type="RefSeq" id="WP_054967865.1">
    <property type="nucleotide sequence ID" value="NZ_LJCO01000014.1"/>
</dbReference>
<protein>
    <recommendedName>
        <fullName evidence="6">Pyruvate carboxyltransferase domain-containing protein</fullName>
    </recommendedName>
</protein>
<dbReference type="SUPFAM" id="SSF51569">
    <property type="entry name" value="Aldolase"/>
    <property type="match status" value="1"/>
</dbReference>
<accession>A0A0P9D706</accession>